<dbReference type="PANTHER" id="PTHR30349">
    <property type="entry name" value="PHAGE INTEGRASE-RELATED"/>
    <property type="match status" value="1"/>
</dbReference>
<dbReference type="SUPFAM" id="SSF56349">
    <property type="entry name" value="DNA breaking-rejoining enzymes"/>
    <property type="match status" value="1"/>
</dbReference>
<dbReference type="GO" id="GO:0006310">
    <property type="term" value="P:DNA recombination"/>
    <property type="evidence" value="ECO:0007669"/>
    <property type="project" value="UniProtKB-KW"/>
</dbReference>
<evidence type="ECO:0000313" key="7">
    <source>
        <dbReference type="Proteomes" id="UP000029556"/>
    </source>
</evidence>
<evidence type="ECO:0000256" key="4">
    <source>
        <dbReference type="PROSITE-ProRule" id="PRU01248"/>
    </source>
</evidence>
<dbReference type="InterPro" id="IPR050090">
    <property type="entry name" value="Tyrosine_recombinase_XerCD"/>
</dbReference>
<gene>
    <name evidence="6" type="ORF">HMPREF2137_12615</name>
</gene>
<dbReference type="InterPro" id="IPR044068">
    <property type="entry name" value="CB"/>
</dbReference>
<organism evidence="6 7">
    <name type="scientific">Hoylesella buccalis DNF00853</name>
    <dbReference type="NCBI Taxonomy" id="1401074"/>
    <lineage>
        <taxon>Bacteria</taxon>
        <taxon>Pseudomonadati</taxon>
        <taxon>Bacteroidota</taxon>
        <taxon>Bacteroidia</taxon>
        <taxon>Bacteroidales</taxon>
        <taxon>Prevotellaceae</taxon>
        <taxon>Hoylesella</taxon>
    </lineage>
</organism>
<feature type="domain" description="Core-binding (CB)" evidence="5">
    <location>
        <begin position="99"/>
        <end position="176"/>
    </location>
</feature>
<dbReference type="Proteomes" id="UP000029556">
    <property type="component" value="Unassembled WGS sequence"/>
</dbReference>
<name>A0A095ZE78_9BACT</name>
<dbReference type="Pfam" id="PF13102">
    <property type="entry name" value="Phage_int_SAM_5"/>
    <property type="match status" value="1"/>
</dbReference>
<dbReference type="InterPro" id="IPR011010">
    <property type="entry name" value="DNA_brk_join_enz"/>
</dbReference>
<reference evidence="6 7" key="1">
    <citation type="submission" date="2014-07" db="EMBL/GenBank/DDBJ databases">
        <authorList>
            <person name="McCorrison J."/>
            <person name="Sanka R."/>
            <person name="Torralba M."/>
            <person name="Gillis M."/>
            <person name="Haft D.H."/>
            <person name="Methe B."/>
            <person name="Sutton G."/>
            <person name="Nelson K.E."/>
        </authorList>
    </citation>
    <scope>NUCLEOTIDE SEQUENCE [LARGE SCALE GENOMIC DNA]</scope>
    <source>
        <strain evidence="6 7">DNF00853</strain>
    </source>
</reference>
<dbReference type="AlphaFoldDB" id="A0A095ZE78"/>
<dbReference type="OrthoDB" id="5326076at2"/>
<dbReference type="EMBL" id="JRNN01000096">
    <property type="protein sequence ID" value="KGF32963.1"/>
    <property type="molecule type" value="Genomic_DNA"/>
</dbReference>
<sequence>MATLKAVIKNGNRRKDGTWNIVIRLTHNSTKRFIPTSMYVSKKDITSSFKIKNAQILEKCDMLIAEYRKRLNELDLELNDFPIDAIVKQLKRKESGEDVSFTDFVNLWLKKNADKKGLRNYKTSVNSFKRFIGHENISCKELNVKTLKSFETSLKDRPRAQSLYINSLKTLFAAAKEYYNDEDNGIIIVKHSLERYKTVPQNIARKRALTVDEVRSIFSLPYDNVKVRGYSSRHDLALDCFKLSFCLLGMNSADLFNAKEFDGKTITYSRTKTKDRRNDNAIMQVDVHPIIAPLVEKYRDKERVFNFHERFSSMESLNRNINIGLKEVGKVVGIDNLQFYAARHSMATIAVNDVGISKYVVNDMLNHTDQALRVTELYIKKDFKSINEANRKLLEYVFDKNV</sequence>
<accession>A0A095ZE78</accession>
<proteinExistence type="predicted"/>
<keyword evidence="3" id="KW-0233">DNA recombination</keyword>
<dbReference type="PROSITE" id="PS51900">
    <property type="entry name" value="CB"/>
    <property type="match status" value="1"/>
</dbReference>
<dbReference type="GO" id="GO:0003677">
    <property type="term" value="F:DNA binding"/>
    <property type="evidence" value="ECO:0007669"/>
    <property type="project" value="UniProtKB-UniRule"/>
</dbReference>
<dbReference type="InterPro" id="IPR025269">
    <property type="entry name" value="SAM-like_dom"/>
</dbReference>
<dbReference type="GO" id="GO:0015074">
    <property type="term" value="P:DNA integration"/>
    <property type="evidence" value="ECO:0007669"/>
    <property type="project" value="UniProtKB-KW"/>
</dbReference>
<comment type="caution">
    <text evidence="6">The sequence shown here is derived from an EMBL/GenBank/DDBJ whole genome shotgun (WGS) entry which is preliminary data.</text>
</comment>
<evidence type="ECO:0000256" key="1">
    <source>
        <dbReference type="ARBA" id="ARBA00022908"/>
    </source>
</evidence>
<evidence type="ECO:0000256" key="2">
    <source>
        <dbReference type="ARBA" id="ARBA00023125"/>
    </source>
</evidence>
<dbReference type="Gene3D" id="1.10.150.130">
    <property type="match status" value="1"/>
</dbReference>
<keyword evidence="2 4" id="KW-0238">DNA-binding</keyword>
<dbReference type="Gene3D" id="1.10.443.10">
    <property type="entry name" value="Intergrase catalytic core"/>
    <property type="match status" value="1"/>
</dbReference>
<keyword evidence="1" id="KW-0229">DNA integration</keyword>
<evidence type="ECO:0000256" key="3">
    <source>
        <dbReference type="ARBA" id="ARBA00023172"/>
    </source>
</evidence>
<evidence type="ECO:0000313" key="6">
    <source>
        <dbReference type="EMBL" id="KGF32963.1"/>
    </source>
</evidence>
<dbReference type="RefSeq" id="WP_036875061.1">
    <property type="nucleotide sequence ID" value="NZ_JRNN01000096.1"/>
</dbReference>
<evidence type="ECO:0000259" key="5">
    <source>
        <dbReference type="PROSITE" id="PS51900"/>
    </source>
</evidence>
<dbReference type="InterPro" id="IPR010998">
    <property type="entry name" value="Integrase_recombinase_N"/>
</dbReference>
<dbReference type="InterPro" id="IPR013762">
    <property type="entry name" value="Integrase-like_cat_sf"/>
</dbReference>
<protein>
    <recommendedName>
        <fullName evidence="5">Core-binding (CB) domain-containing protein</fullName>
    </recommendedName>
</protein>
<dbReference type="PANTHER" id="PTHR30349:SF64">
    <property type="entry name" value="PROPHAGE INTEGRASE INTD-RELATED"/>
    <property type="match status" value="1"/>
</dbReference>